<dbReference type="EMBL" id="JROU02002039">
    <property type="protein sequence ID" value="OEH74430.1"/>
    <property type="molecule type" value="Genomic_DNA"/>
</dbReference>
<organism evidence="2 3">
    <name type="scientific">Cyclospora cayetanensis</name>
    <dbReference type="NCBI Taxonomy" id="88456"/>
    <lineage>
        <taxon>Eukaryota</taxon>
        <taxon>Sar</taxon>
        <taxon>Alveolata</taxon>
        <taxon>Apicomplexa</taxon>
        <taxon>Conoidasida</taxon>
        <taxon>Coccidia</taxon>
        <taxon>Eucoccidiorida</taxon>
        <taxon>Eimeriorina</taxon>
        <taxon>Eimeriidae</taxon>
        <taxon>Cyclospora</taxon>
    </lineage>
</organism>
<dbReference type="Proteomes" id="UP000095192">
    <property type="component" value="Unassembled WGS sequence"/>
</dbReference>
<evidence type="ECO:0000313" key="3">
    <source>
        <dbReference type="Proteomes" id="UP000095192"/>
    </source>
</evidence>
<gene>
    <name evidence="2" type="ORF">cyc_06411</name>
</gene>
<proteinExistence type="predicted"/>
<comment type="caution">
    <text evidence="2">The sequence shown here is derived from an EMBL/GenBank/DDBJ whole genome shotgun (WGS) entry which is preliminary data.</text>
</comment>
<sequence>MGGVGQRHQARSSFGRYGTERRDASGISAAFNAFESALMGEIKVLWSRKVPSWRQPMIEADQARGADMSDADNERGGAD</sequence>
<evidence type="ECO:0000313" key="2">
    <source>
        <dbReference type="EMBL" id="OEH74430.1"/>
    </source>
</evidence>
<accession>A0A1D3CTA3</accession>
<evidence type="ECO:0000256" key="1">
    <source>
        <dbReference type="SAM" id="MobiDB-lite"/>
    </source>
</evidence>
<feature type="region of interest" description="Disordered" evidence="1">
    <location>
        <begin position="1"/>
        <end position="21"/>
    </location>
</feature>
<feature type="region of interest" description="Disordered" evidence="1">
    <location>
        <begin position="58"/>
        <end position="79"/>
    </location>
</feature>
<name>A0A1D3CTA3_9EIME</name>
<protein>
    <submittedName>
        <fullName evidence="2">Uncharacterized protein</fullName>
    </submittedName>
</protein>
<dbReference type="AlphaFoldDB" id="A0A1D3CTA3"/>
<keyword evidence="3" id="KW-1185">Reference proteome</keyword>
<dbReference type="VEuPathDB" id="ToxoDB:cyc_06411"/>
<reference evidence="2 3" key="1">
    <citation type="journal article" date="2016" name="BMC Genomics">
        <title>Comparative genomics reveals Cyclospora cayetanensis possesses coccidia-like metabolism and invasion components but unique surface antigens.</title>
        <authorList>
            <person name="Liu S."/>
            <person name="Wang L."/>
            <person name="Zheng H."/>
            <person name="Xu Z."/>
            <person name="Roellig D.M."/>
            <person name="Li N."/>
            <person name="Frace M.A."/>
            <person name="Tang K."/>
            <person name="Arrowood M.J."/>
            <person name="Moss D.M."/>
            <person name="Zhang L."/>
            <person name="Feng Y."/>
            <person name="Xiao L."/>
        </authorList>
    </citation>
    <scope>NUCLEOTIDE SEQUENCE [LARGE SCALE GENOMIC DNA]</scope>
    <source>
        <strain evidence="2 3">CHN_HEN01</strain>
    </source>
</reference>
<dbReference type="InParanoid" id="A0A1D3CTA3"/>